<feature type="compositionally biased region" description="Low complexity" evidence="1">
    <location>
        <begin position="366"/>
        <end position="382"/>
    </location>
</feature>
<evidence type="ECO:0000313" key="2">
    <source>
        <dbReference type="EMBL" id="KAE8270934.1"/>
    </source>
</evidence>
<gene>
    <name evidence="2" type="ORF">A4X09_0g1383</name>
</gene>
<sequence length="424" mass="47027">MSRQEGVDMVAAAGQYDAVRSDPDQAEIDFDQAEYFRRRREIAANRTADQTLKTVVSPPLIQVVINRLLSESYGAAVYDCSCLACGLRFLGDTNTGHRCHPAAEEIPVRILKTEADGGPNSDNYTDRDMLFLLSDVAERFGLESILTTGSEGNQLRYVDVGIVLEPSMIWDALVPYIQQRYPAQLAEFDTSYLTEPRPFLITDTAAQVPNSVEYDALFWAVTKLFTLIHGARDSTNQRLSHSNITTLLKIMQKDVRDAVAHVSCGVAPPKEPCLYSNITSIKNQDGTQRRVQHRHRGKSNADHVGAHLTTIFDLPTDYVRRLVLSEGMGKSYDKDSQSCLLWGLSHKIEAFRDIRPLADQDHQDKPSLPQASSSTSAPTAAPMKRTRVNFDHVDFDTVARSLSDEGALCLVVSSANVLLSIDHS</sequence>
<organism evidence="2 3">
    <name type="scientific">Tilletia walkeri</name>
    <dbReference type="NCBI Taxonomy" id="117179"/>
    <lineage>
        <taxon>Eukaryota</taxon>
        <taxon>Fungi</taxon>
        <taxon>Dikarya</taxon>
        <taxon>Basidiomycota</taxon>
        <taxon>Ustilaginomycotina</taxon>
        <taxon>Exobasidiomycetes</taxon>
        <taxon>Tilletiales</taxon>
        <taxon>Tilletiaceae</taxon>
        <taxon>Tilletia</taxon>
    </lineage>
</organism>
<proteinExistence type="predicted"/>
<dbReference type="EMBL" id="LWDG02000032">
    <property type="protein sequence ID" value="KAE8270934.1"/>
    <property type="molecule type" value="Genomic_DNA"/>
</dbReference>
<evidence type="ECO:0000256" key="1">
    <source>
        <dbReference type="SAM" id="MobiDB-lite"/>
    </source>
</evidence>
<keyword evidence="3" id="KW-1185">Reference proteome</keyword>
<accession>A0A8X7NCV8</accession>
<feature type="region of interest" description="Disordered" evidence="1">
    <location>
        <begin position="360"/>
        <end position="383"/>
    </location>
</feature>
<protein>
    <submittedName>
        <fullName evidence="2">Uncharacterized protein</fullName>
    </submittedName>
</protein>
<dbReference type="Proteomes" id="UP000078113">
    <property type="component" value="Unassembled WGS sequence"/>
</dbReference>
<reference evidence="2" key="1">
    <citation type="submission" date="2016-04" db="EMBL/GenBank/DDBJ databases">
        <authorList>
            <person name="Nguyen H.D."/>
            <person name="Samba Siva P."/>
            <person name="Cullis J."/>
            <person name="Levesque C.A."/>
            <person name="Hambleton S."/>
        </authorList>
    </citation>
    <scope>NUCLEOTIDE SEQUENCE</scope>
    <source>
        <strain evidence="2">DAOMC 236422</strain>
    </source>
</reference>
<dbReference type="AlphaFoldDB" id="A0A8X7NCV8"/>
<comment type="caution">
    <text evidence="2">The sequence shown here is derived from an EMBL/GenBank/DDBJ whole genome shotgun (WGS) entry which is preliminary data.</text>
</comment>
<reference evidence="2" key="2">
    <citation type="journal article" date="2019" name="IMA Fungus">
        <title>Genome sequencing and comparison of five Tilletia species to identify candidate genes for the detection of regulated species infecting wheat.</title>
        <authorList>
            <person name="Nguyen H.D.T."/>
            <person name="Sultana T."/>
            <person name="Kesanakurti P."/>
            <person name="Hambleton S."/>
        </authorList>
    </citation>
    <scope>NUCLEOTIDE SEQUENCE</scope>
    <source>
        <strain evidence="2">DAOMC 236422</strain>
    </source>
</reference>
<name>A0A8X7NCV8_9BASI</name>
<evidence type="ECO:0000313" key="3">
    <source>
        <dbReference type="Proteomes" id="UP000078113"/>
    </source>
</evidence>